<feature type="domain" description="VOC" evidence="1">
    <location>
        <begin position="3"/>
        <end position="125"/>
    </location>
</feature>
<dbReference type="Proteomes" id="UP000323046">
    <property type="component" value="Chromosome"/>
</dbReference>
<dbReference type="EMBL" id="CP029193">
    <property type="protein sequence ID" value="QES30960.1"/>
    <property type="molecule type" value="Genomic_DNA"/>
</dbReference>
<evidence type="ECO:0000313" key="2">
    <source>
        <dbReference type="EMBL" id="QES30960.1"/>
    </source>
</evidence>
<dbReference type="AlphaFoldDB" id="A0A5P2BLQ4"/>
<evidence type="ECO:0000313" key="3">
    <source>
        <dbReference type="Proteomes" id="UP000323046"/>
    </source>
</evidence>
<protein>
    <recommendedName>
        <fullName evidence="1">VOC domain-containing protein</fullName>
    </recommendedName>
</protein>
<gene>
    <name evidence="2" type="ORF">DEJ47_35140</name>
</gene>
<accession>A0A5P2BLQ4</accession>
<organism evidence="2 3">
    <name type="scientific">Streptomyces venezuelae</name>
    <dbReference type="NCBI Taxonomy" id="54571"/>
    <lineage>
        <taxon>Bacteria</taxon>
        <taxon>Bacillati</taxon>
        <taxon>Actinomycetota</taxon>
        <taxon>Actinomycetes</taxon>
        <taxon>Kitasatosporales</taxon>
        <taxon>Streptomycetaceae</taxon>
        <taxon>Streptomyces</taxon>
    </lineage>
</organism>
<name>A0A5P2BLQ4_STRVZ</name>
<keyword evidence="3" id="KW-1185">Reference proteome</keyword>
<dbReference type="Pfam" id="PF13669">
    <property type="entry name" value="Glyoxalase_4"/>
    <property type="match status" value="1"/>
</dbReference>
<dbReference type="Gene3D" id="3.10.180.10">
    <property type="entry name" value="2,3-Dihydroxybiphenyl 1,2-Dioxygenase, domain 1"/>
    <property type="match status" value="1"/>
</dbReference>
<dbReference type="InterPro" id="IPR029068">
    <property type="entry name" value="Glyas_Bleomycin-R_OHBP_Dase"/>
</dbReference>
<dbReference type="InterPro" id="IPR037523">
    <property type="entry name" value="VOC_core"/>
</dbReference>
<sequence length="150" mass="16752">MAAFYHVCFAVPDLEQAMRDFQRSAGVEWSTPASDRLGAWDYRTVFTSGGAPFIELIEGAPGSPWHTEDGARFDHIGFWSSDIREGSRRLEREGFPVDFSGCPHGRPFAYHRMDSIGARVELVDVSRQQAFLQAWHPGGPPMPAIVETPE</sequence>
<dbReference type="OrthoDB" id="5185674at2"/>
<proteinExistence type="predicted"/>
<reference evidence="2 3" key="1">
    <citation type="submission" date="2018-05" db="EMBL/GenBank/DDBJ databases">
        <title>Streptomyces venezuelae.</title>
        <authorList>
            <person name="Kim W."/>
            <person name="Lee N."/>
            <person name="Cho B.-K."/>
        </authorList>
    </citation>
    <scope>NUCLEOTIDE SEQUENCE [LARGE SCALE GENOMIC DNA]</scope>
    <source>
        <strain evidence="2 3">ATCC 14583</strain>
    </source>
</reference>
<dbReference type="RefSeq" id="WP_150175152.1">
    <property type="nucleotide sequence ID" value="NZ_CP029193.1"/>
</dbReference>
<evidence type="ECO:0000259" key="1">
    <source>
        <dbReference type="PROSITE" id="PS51819"/>
    </source>
</evidence>
<dbReference type="SUPFAM" id="SSF54593">
    <property type="entry name" value="Glyoxalase/Bleomycin resistance protein/Dihydroxybiphenyl dioxygenase"/>
    <property type="match status" value="1"/>
</dbReference>
<dbReference type="PROSITE" id="PS51819">
    <property type="entry name" value="VOC"/>
    <property type="match status" value="1"/>
</dbReference>